<dbReference type="Gene3D" id="3.30.70.640">
    <property type="entry name" value="Molybdopterin cofactor biosynthesis C (MoaC) domain"/>
    <property type="match status" value="1"/>
</dbReference>
<dbReference type="GO" id="GO:0061799">
    <property type="term" value="F:cyclic pyranopterin monophosphate synthase activity"/>
    <property type="evidence" value="ECO:0007669"/>
    <property type="project" value="UniProtKB-EC"/>
</dbReference>
<dbReference type="InterPro" id="IPR002820">
    <property type="entry name" value="Mopterin_CF_biosynth-C_dom"/>
</dbReference>
<comment type="similarity">
    <text evidence="4">In the C-terminal section; belongs to the MoaC family.</text>
</comment>
<dbReference type="OrthoDB" id="429626at2759"/>
<dbReference type="InterPro" id="IPR000385">
    <property type="entry name" value="MoaA_NifB_PqqE_Fe-S-bd_CS"/>
</dbReference>
<keyword evidence="7" id="KW-0949">S-adenosyl-L-methionine</keyword>
<evidence type="ECO:0000256" key="1">
    <source>
        <dbReference type="ARBA" id="ARBA00001637"/>
    </source>
</evidence>
<dbReference type="Pfam" id="PF06463">
    <property type="entry name" value="Mob_synth_C"/>
    <property type="match status" value="1"/>
</dbReference>
<evidence type="ECO:0000256" key="11">
    <source>
        <dbReference type="ARBA" id="ARBA00023014"/>
    </source>
</evidence>
<evidence type="ECO:0000256" key="6">
    <source>
        <dbReference type="ARBA" id="ARBA00022485"/>
    </source>
</evidence>
<dbReference type="InterPro" id="IPR007197">
    <property type="entry name" value="rSAM"/>
</dbReference>
<dbReference type="EMBL" id="CANHGI010000006">
    <property type="protein sequence ID" value="CAI5455525.1"/>
    <property type="molecule type" value="Genomic_DNA"/>
</dbReference>
<dbReference type="Gene3D" id="3.20.20.70">
    <property type="entry name" value="Aldolase class I"/>
    <property type="match status" value="1"/>
</dbReference>
<comment type="caution">
    <text evidence="17">The sequence shown here is derived from an EMBL/GenBank/DDBJ whole genome shotgun (WGS) entry which is preliminary data.</text>
</comment>
<keyword evidence="14" id="KW-0456">Lyase</keyword>
<dbReference type="Pfam" id="PF04055">
    <property type="entry name" value="Radical_SAM"/>
    <property type="match status" value="1"/>
</dbReference>
<comment type="catalytic activity">
    <reaction evidence="15">
        <text>GTP + AH2 + S-adenosyl-L-methionine = (8S)-3',8-cyclo-7,8-dihydroguanosine 5'-triphosphate + 5'-deoxyadenosine + L-methionine + A + H(+)</text>
        <dbReference type="Rhea" id="RHEA:49576"/>
        <dbReference type="ChEBI" id="CHEBI:13193"/>
        <dbReference type="ChEBI" id="CHEBI:15378"/>
        <dbReference type="ChEBI" id="CHEBI:17319"/>
        <dbReference type="ChEBI" id="CHEBI:17499"/>
        <dbReference type="ChEBI" id="CHEBI:37565"/>
        <dbReference type="ChEBI" id="CHEBI:57844"/>
        <dbReference type="ChEBI" id="CHEBI:59789"/>
        <dbReference type="ChEBI" id="CHEBI:131766"/>
        <dbReference type="EC" id="4.1.99.22"/>
    </reaction>
</comment>
<dbReference type="CDD" id="cd01420">
    <property type="entry name" value="MoaC_PE"/>
    <property type="match status" value="1"/>
</dbReference>
<keyword evidence="8" id="KW-0479">Metal-binding</keyword>
<comment type="pathway">
    <text evidence="3">Cofactor biosynthesis; molybdopterin biosynthesis.</text>
</comment>
<dbReference type="SUPFAM" id="SSF55040">
    <property type="entry name" value="Molybdenum cofactor biosynthesis protein C, MoaC"/>
    <property type="match status" value="1"/>
</dbReference>
<dbReference type="NCBIfam" id="NF006870">
    <property type="entry name" value="PRK09364.1"/>
    <property type="match status" value="1"/>
</dbReference>
<protein>
    <recommendedName>
        <fullName evidence="16">Radical SAM core domain-containing protein</fullName>
    </recommendedName>
</protein>
<keyword evidence="18" id="KW-1185">Reference proteome</keyword>
<dbReference type="Proteomes" id="UP001152747">
    <property type="component" value="Unassembled WGS sequence"/>
</dbReference>
<comment type="cofactor">
    <cofactor evidence="2">
        <name>[4Fe-4S] cluster</name>
        <dbReference type="ChEBI" id="CHEBI:49883"/>
    </cofactor>
</comment>
<keyword evidence="10" id="KW-0408">Iron</keyword>
<dbReference type="PROSITE" id="PS51918">
    <property type="entry name" value="RADICAL_SAM"/>
    <property type="match status" value="1"/>
</dbReference>
<dbReference type="PANTHER" id="PTHR22960">
    <property type="entry name" value="MOLYBDOPTERIN COFACTOR SYNTHESIS PROTEIN A"/>
    <property type="match status" value="1"/>
</dbReference>
<keyword evidence="6" id="KW-0004">4Fe-4S</keyword>
<dbReference type="InterPro" id="IPR058240">
    <property type="entry name" value="rSAM_sf"/>
</dbReference>
<dbReference type="Pfam" id="PF01967">
    <property type="entry name" value="MoaC"/>
    <property type="match status" value="1"/>
</dbReference>
<dbReference type="SFLD" id="SFLDG01386">
    <property type="entry name" value="main_SPASM_domain-containing"/>
    <property type="match status" value="1"/>
</dbReference>
<sequence length="555" mass="62818">MKKIKTLINEPTKTLRLYTKEEKLIAIRKRIENVEKSAPTPFFDMYMRPHNYLRISLTEKCNFRCLYCMPAEGIPLKPSEKMLKNEEIFRLVKLFAKNGVDKVRLTGGEPTIRKDLVDIVDEISKTDGIKQVGLTTNGLILHRLLPNLVNAGLTKINISIDSLNREKFAKMTRRDGFEKVWRSITMAQDYFPKVKLNVVVLRNQNDNEILDFIKLTETQNLDIRFIEFMPFGGNEFKNSNFVGYNEMLSKIIEKYGNAIEKLDDSKNDTTKAYKIRGSVGQFGFITSMSNHFCNTCNRLRITADGNLKVCLHGNSEVSLRDRIRNGDSDEDLESVIQSAVNRKKAKHAEFRNGQFTKPPKSSNDFNRRVTTQFQYLHNKSTHSNSIRLIHTSHLNLDNNSKLTHVNANGEACQVDVSHKPQTIRTAKACGTIYLTPEISRSISENTVKKGDVLTVAKIAGILGAKQVPNIIPLCHPIQLDLVDLKFDHDLENHKITVISTAKCNGNTGVEMEALMACTMSLLTIYDMCKAICPKMTIGEIKLIHKSGGKSTYQAD</sequence>
<organism evidence="17 18">
    <name type="scientific">Caenorhabditis angaria</name>
    <dbReference type="NCBI Taxonomy" id="860376"/>
    <lineage>
        <taxon>Eukaryota</taxon>
        <taxon>Metazoa</taxon>
        <taxon>Ecdysozoa</taxon>
        <taxon>Nematoda</taxon>
        <taxon>Chromadorea</taxon>
        <taxon>Rhabditida</taxon>
        <taxon>Rhabditina</taxon>
        <taxon>Rhabditomorpha</taxon>
        <taxon>Rhabditoidea</taxon>
        <taxon>Rhabditidae</taxon>
        <taxon>Peloderinae</taxon>
        <taxon>Caenorhabditis</taxon>
    </lineage>
</organism>
<dbReference type="NCBIfam" id="TIGR00581">
    <property type="entry name" value="moaC"/>
    <property type="match status" value="1"/>
</dbReference>
<evidence type="ECO:0000256" key="4">
    <source>
        <dbReference type="ARBA" id="ARBA00008484"/>
    </source>
</evidence>
<dbReference type="PANTHER" id="PTHR22960:SF0">
    <property type="entry name" value="MOLYBDENUM COFACTOR BIOSYNTHESIS PROTEIN 1"/>
    <property type="match status" value="1"/>
</dbReference>
<proteinExistence type="inferred from homology"/>
<evidence type="ECO:0000256" key="10">
    <source>
        <dbReference type="ARBA" id="ARBA00023004"/>
    </source>
</evidence>
<accession>A0A9P1J2N0</accession>
<feature type="domain" description="Radical SAM core" evidence="16">
    <location>
        <begin position="45"/>
        <end position="272"/>
    </location>
</feature>
<keyword evidence="13" id="KW-0501">Molybdenum cofactor biosynthesis</keyword>
<dbReference type="PROSITE" id="PS01305">
    <property type="entry name" value="MOAA_NIFB_PQQE"/>
    <property type="match status" value="1"/>
</dbReference>
<dbReference type="InterPro" id="IPR040064">
    <property type="entry name" value="MoaA-like"/>
</dbReference>
<dbReference type="CDD" id="cd01335">
    <property type="entry name" value="Radical_SAM"/>
    <property type="match status" value="1"/>
</dbReference>
<dbReference type="AlphaFoldDB" id="A0A9P1J2N0"/>
<evidence type="ECO:0000256" key="13">
    <source>
        <dbReference type="ARBA" id="ARBA00023150"/>
    </source>
</evidence>
<keyword evidence="11" id="KW-0411">Iron-sulfur</keyword>
<evidence type="ECO:0000313" key="18">
    <source>
        <dbReference type="Proteomes" id="UP001152747"/>
    </source>
</evidence>
<comment type="similarity">
    <text evidence="5">In the N-terminal section; belongs to the radical SAM superfamily. MoaA family.</text>
</comment>
<dbReference type="InterPro" id="IPR023045">
    <property type="entry name" value="MoaC"/>
</dbReference>
<comment type="catalytic activity">
    <reaction evidence="1">
        <text>(8S)-3',8-cyclo-7,8-dihydroguanosine 5'-triphosphate = cyclic pyranopterin phosphate + diphosphate</text>
        <dbReference type="Rhea" id="RHEA:49580"/>
        <dbReference type="ChEBI" id="CHEBI:33019"/>
        <dbReference type="ChEBI" id="CHEBI:59648"/>
        <dbReference type="ChEBI" id="CHEBI:131766"/>
        <dbReference type="EC" id="4.6.1.17"/>
    </reaction>
</comment>
<dbReference type="InterPro" id="IPR036522">
    <property type="entry name" value="MoaC_sf"/>
</dbReference>
<evidence type="ECO:0000256" key="12">
    <source>
        <dbReference type="ARBA" id="ARBA00023134"/>
    </source>
</evidence>
<dbReference type="SFLD" id="SFLDS00029">
    <property type="entry name" value="Radical_SAM"/>
    <property type="match status" value="1"/>
</dbReference>
<evidence type="ECO:0000256" key="2">
    <source>
        <dbReference type="ARBA" id="ARBA00001966"/>
    </source>
</evidence>
<gene>
    <name evidence="17" type="ORF">CAMP_LOCUS18162</name>
</gene>
<evidence type="ECO:0000256" key="15">
    <source>
        <dbReference type="ARBA" id="ARBA00048697"/>
    </source>
</evidence>
<dbReference type="SUPFAM" id="SSF102114">
    <property type="entry name" value="Radical SAM enzymes"/>
    <property type="match status" value="1"/>
</dbReference>
<dbReference type="InterPro" id="IPR010505">
    <property type="entry name" value="MoaA_twitch"/>
</dbReference>
<keyword evidence="9" id="KW-0547">Nucleotide-binding</keyword>
<evidence type="ECO:0000256" key="8">
    <source>
        <dbReference type="ARBA" id="ARBA00022723"/>
    </source>
</evidence>
<keyword evidence="12" id="KW-0342">GTP-binding</keyword>
<evidence type="ECO:0000256" key="3">
    <source>
        <dbReference type="ARBA" id="ARBA00005046"/>
    </source>
</evidence>
<dbReference type="GO" id="GO:0061798">
    <property type="term" value="F:GTP 3',8'-cyclase activity"/>
    <property type="evidence" value="ECO:0007669"/>
    <property type="project" value="UniProtKB-EC"/>
</dbReference>
<dbReference type="SFLD" id="SFLDG01067">
    <property type="entry name" value="SPASM/twitch_domain_containing"/>
    <property type="match status" value="1"/>
</dbReference>
<evidence type="ECO:0000256" key="9">
    <source>
        <dbReference type="ARBA" id="ARBA00022741"/>
    </source>
</evidence>
<dbReference type="GO" id="GO:0005525">
    <property type="term" value="F:GTP binding"/>
    <property type="evidence" value="ECO:0007669"/>
    <property type="project" value="UniProtKB-KW"/>
</dbReference>
<dbReference type="InterPro" id="IPR013785">
    <property type="entry name" value="Aldolase_TIM"/>
</dbReference>
<evidence type="ECO:0000256" key="7">
    <source>
        <dbReference type="ARBA" id="ARBA00022691"/>
    </source>
</evidence>
<dbReference type="InterPro" id="IPR013483">
    <property type="entry name" value="MoaA"/>
</dbReference>
<reference evidence="17" key="1">
    <citation type="submission" date="2022-11" db="EMBL/GenBank/DDBJ databases">
        <authorList>
            <person name="Kikuchi T."/>
        </authorList>
    </citation>
    <scope>NUCLEOTIDE SEQUENCE</scope>
    <source>
        <strain evidence="17">PS1010</strain>
    </source>
</reference>
<dbReference type="GO" id="GO:0046872">
    <property type="term" value="F:metal ion binding"/>
    <property type="evidence" value="ECO:0007669"/>
    <property type="project" value="UniProtKB-KW"/>
</dbReference>
<evidence type="ECO:0000256" key="5">
    <source>
        <dbReference type="ARBA" id="ARBA00009862"/>
    </source>
</evidence>
<dbReference type="GO" id="GO:0006777">
    <property type="term" value="P:Mo-molybdopterin cofactor biosynthetic process"/>
    <property type="evidence" value="ECO:0007669"/>
    <property type="project" value="UniProtKB-KW"/>
</dbReference>
<name>A0A9P1J2N0_9PELO</name>
<evidence type="ECO:0000313" key="17">
    <source>
        <dbReference type="EMBL" id="CAI5455525.1"/>
    </source>
</evidence>
<dbReference type="SFLD" id="SFLDG01383">
    <property type="entry name" value="cyclic_pyranopterin_phosphate"/>
    <property type="match status" value="1"/>
</dbReference>
<dbReference type="InterPro" id="IPR050105">
    <property type="entry name" value="MoCo_biosynth_MoaA/MoaC"/>
</dbReference>
<dbReference type="InterPro" id="IPR047594">
    <property type="entry name" value="MoaC_bact/euk"/>
</dbReference>
<dbReference type="SMART" id="SM00729">
    <property type="entry name" value="Elp3"/>
    <property type="match status" value="1"/>
</dbReference>
<evidence type="ECO:0000259" key="16">
    <source>
        <dbReference type="PROSITE" id="PS51918"/>
    </source>
</evidence>
<dbReference type="GO" id="GO:0051539">
    <property type="term" value="F:4 iron, 4 sulfur cluster binding"/>
    <property type="evidence" value="ECO:0007669"/>
    <property type="project" value="UniProtKB-KW"/>
</dbReference>
<evidence type="ECO:0000256" key="14">
    <source>
        <dbReference type="ARBA" id="ARBA00023239"/>
    </source>
</evidence>
<dbReference type="CDD" id="cd21117">
    <property type="entry name" value="Twitch_MoaA"/>
    <property type="match status" value="1"/>
</dbReference>
<dbReference type="InterPro" id="IPR006638">
    <property type="entry name" value="Elp3/MiaA/NifB-like_rSAM"/>
</dbReference>
<dbReference type="NCBIfam" id="TIGR02666">
    <property type="entry name" value="moaA"/>
    <property type="match status" value="1"/>
</dbReference>
<dbReference type="NCBIfam" id="NF001199">
    <property type="entry name" value="PRK00164.2-1"/>
    <property type="match status" value="1"/>
</dbReference>